<dbReference type="InterPro" id="IPR011701">
    <property type="entry name" value="MFS"/>
</dbReference>
<keyword evidence="3 7" id="KW-0812">Transmembrane</keyword>
<comment type="subcellular location">
    <subcellularLocation>
        <location evidence="1">Membrane</location>
        <topology evidence="1">Multi-pass membrane protein</topology>
    </subcellularLocation>
</comment>
<evidence type="ECO:0008006" key="10">
    <source>
        <dbReference type="Google" id="ProtNLM"/>
    </source>
</evidence>
<evidence type="ECO:0000256" key="7">
    <source>
        <dbReference type="SAM" id="Phobius"/>
    </source>
</evidence>
<evidence type="ECO:0000256" key="1">
    <source>
        <dbReference type="ARBA" id="ARBA00004141"/>
    </source>
</evidence>
<feature type="transmembrane region" description="Helical" evidence="7">
    <location>
        <begin position="448"/>
        <end position="467"/>
    </location>
</feature>
<dbReference type="SUPFAM" id="SSF103473">
    <property type="entry name" value="MFS general substrate transporter"/>
    <property type="match status" value="1"/>
</dbReference>
<evidence type="ECO:0000313" key="8">
    <source>
        <dbReference type="EMBL" id="KAL1584992.1"/>
    </source>
</evidence>
<dbReference type="AlphaFoldDB" id="A0AB34KMR8"/>
<comment type="caution">
    <text evidence="8">The sequence shown here is derived from an EMBL/GenBank/DDBJ whole genome shotgun (WGS) entry which is preliminary data.</text>
</comment>
<feature type="transmembrane region" description="Helical" evidence="7">
    <location>
        <begin position="200"/>
        <end position="221"/>
    </location>
</feature>
<dbReference type="GeneID" id="96007666"/>
<evidence type="ECO:0000256" key="2">
    <source>
        <dbReference type="ARBA" id="ARBA00022448"/>
    </source>
</evidence>
<dbReference type="Gene3D" id="1.20.1250.20">
    <property type="entry name" value="MFS general substrate transporter like domains"/>
    <property type="match status" value="2"/>
</dbReference>
<evidence type="ECO:0000256" key="3">
    <source>
        <dbReference type="ARBA" id="ARBA00022692"/>
    </source>
</evidence>
<feature type="transmembrane region" description="Helical" evidence="7">
    <location>
        <begin position="114"/>
        <end position="132"/>
    </location>
</feature>
<evidence type="ECO:0000256" key="6">
    <source>
        <dbReference type="SAM" id="MobiDB-lite"/>
    </source>
</evidence>
<accession>A0AB34KMR8</accession>
<dbReference type="EMBL" id="JAAQHG020000022">
    <property type="protein sequence ID" value="KAL1584992.1"/>
    <property type="molecule type" value="Genomic_DNA"/>
</dbReference>
<keyword evidence="9" id="KW-1185">Reference proteome</keyword>
<protein>
    <recommendedName>
        <fullName evidence="10">MFS general substrate transporter</fullName>
    </recommendedName>
</protein>
<dbReference type="RefSeq" id="XP_069228098.1">
    <property type="nucleotide sequence ID" value="XM_069374828.1"/>
</dbReference>
<evidence type="ECO:0000256" key="4">
    <source>
        <dbReference type="ARBA" id="ARBA00022989"/>
    </source>
</evidence>
<feature type="transmembrane region" description="Helical" evidence="7">
    <location>
        <begin position="541"/>
        <end position="562"/>
    </location>
</feature>
<dbReference type="GO" id="GO:0016020">
    <property type="term" value="C:membrane"/>
    <property type="evidence" value="ECO:0007669"/>
    <property type="project" value="UniProtKB-SubCell"/>
</dbReference>
<keyword evidence="2" id="KW-0813">Transport</keyword>
<reference evidence="8 9" key="1">
    <citation type="journal article" date="2020" name="Microbiol. Resour. Announc.">
        <title>Draft Genome Sequence of a Cladosporium Species Isolated from the Mesophotic Ascidian Didemnum maculosum.</title>
        <authorList>
            <person name="Gioti A."/>
            <person name="Siaperas R."/>
            <person name="Nikolaivits E."/>
            <person name="Le Goff G."/>
            <person name="Ouazzani J."/>
            <person name="Kotoulas G."/>
            <person name="Topakas E."/>
        </authorList>
    </citation>
    <scope>NUCLEOTIDE SEQUENCE [LARGE SCALE GENOMIC DNA]</scope>
    <source>
        <strain evidence="8 9">TM138-S3</strain>
    </source>
</reference>
<feature type="region of interest" description="Disordered" evidence="6">
    <location>
        <begin position="1"/>
        <end position="52"/>
    </location>
</feature>
<evidence type="ECO:0000313" key="9">
    <source>
        <dbReference type="Proteomes" id="UP000803884"/>
    </source>
</evidence>
<feature type="region of interest" description="Disordered" evidence="6">
    <location>
        <begin position="300"/>
        <end position="355"/>
    </location>
</feature>
<gene>
    <name evidence="8" type="ORF">WHR41_06223</name>
</gene>
<keyword evidence="5 7" id="KW-0472">Membrane</keyword>
<feature type="transmembrane region" description="Helical" evidence="7">
    <location>
        <begin position="247"/>
        <end position="267"/>
    </location>
</feature>
<dbReference type="PANTHER" id="PTHR43791">
    <property type="entry name" value="PERMEASE-RELATED"/>
    <property type="match status" value="1"/>
</dbReference>
<evidence type="ECO:0000256" key="5">
    <source>
        <dbReference type="ARBA" id="ARBA00023136"/>
    </source>
</evidence>
<feature type="compositionally biased region" description="Basic and acidic residues" evidence="6">
    <location>
        <begin position="331"/>
        <end position="342"/>
    </location>
</feature>
<dbReference type="PANTHER" id="PTHR43791:SF21">
    <property type="entry name" value="MAJOR FACILITATOR SUPERFAMILY (MFS) PROFILE DOMAIN-CONTAINING PROTEIN"/>
    <property type="match status" value="1"/>
</dbReference>
<feature type="transmembrane region" description="Helical" evidence="7">
    <location>
        <begin position="473"/>
        <end position="497"/>
    </location>
</feature>
<dbReference type="InterPro" id="IPR036259">
    <property type="entry name" value="MFS_trans_sf"/>
</dbReference>
<organism evidence="8 9">
    <name type="scientific">Cladosporium halotolerans</name>
    <dbReference type="NCBI Taxonomy" id="1052096"/>
    <lineage>
        <taxon>Eukaryota</taxon>
        <taxon>Fungi</taxon>
        <taxon>Dikarya</taxon>
        <taxon>Ascomycota</taxon>
        <taxon>Pezizomycotina</taxon>
        <taxon>Dothideomycetes</taxon>
        <taxon>Dothideomycetidae</taxon>
        <taxon>Cladosporiales</taxon>
        <taxon>Cladosporiaceae</taxon>
        <taxon>Cladosporium</taxon>
    </lineage>
</organism>
<feature type="transmembrane region" description="Helical" evidence="7">
    <location>
        <begin position="139"/>
        <end position="158"/>
    </location>
</feature>
<feature type="transmembrane region" description="Helical" evidence="7">
    <location>
        <begin position="379"/>
        <end position="404"/>
    </location>
</feature>
<name>A0AB34KMR8_9PEZI</name>
<dbReference type="Pfam" id="PF07690">
    <property type="entry name" value="MFS_1"/>
    <property type="match status" value="1"/>
</dbReference>
<sequence>MPHDERSYELATRSNPASTEEEVEDGARVSHLTPHDSHDMEDESLAGSESLDQVSGLDEQLNRRTLRKLDFILLPFLSTLFLLNSVDKSNIGNAETAGFTKDAGLSPSDLNTSLALFFAFFVALQPVGAALGRKYGMTRWVPACMSLWGACTLLHIWVNKRWQVITLRIAIATLEAGFYPTTVSYLSLFYTRYEFAVRLGFFYGQTAVAGVVGGVLSWAVFERFPGSGNDESSGEGDTSGGWRSWEVLFLIEGCLTMAIALVGFFWLPHSADTAWFLTKRERKWAEQRIRLDQDLAAHRKMHADQQTQVSDQEAEPETNHRQSGEEDDHAVDDRAGLLDPRHRSPPRRRKMSTVSAMSLTADSGLNRHDVFSAVAQYKIWHLLICNILSAIPATAFGVFLPLVMKQLSPRLNLSPAASNLLSAPPFACGAIVLFLFTRWSDRSQQRFIPILWGLALLLVGLTLTVMTPTESYVLRYMSLCVLLSGSFVASPLTVAWLTNNTPEPGKRAILLGINGWGNLAGVFSALLFTPEDEKEGYVRPFVVTLICVGLAFAGFAVFRVLLIGTNGRRDAMIADWTDEDRVREESMGDVPVQRETRHGTRIWGKLQEGHLLDRFGLDGARKGDDKLTFRYGL</sequence>
<feature type="compositionally biased region" description="Basic and acidic residues" evidence="6">
    <location>
        <begin position="25"/>
        <end position="38"/>
    </location>
</feature>
<feature type="transmembrane region" description="Helical" evidence="7">
    <location>
        <begin position="416"/>
        <end position="436"/>
    </location>
</feature>
<keyword evidence="4 7" id="KW-1133">Transmembrane helix</keyword>
<feature type="transmembrane region" description="Helical" evidence="7">
    <location>
        <begin position="509"/>
        <end position="529"/>
    </location>
</feature>
<dbReference type="GO" id="GO:0022857">
    <property type="term" value="F:transmembrane transporter activity"/>
    <property type="evidence" value="ECO:0007669"/>
    <property type="project" value="InterPro"/>
</dbReference>
<proteinExistence type="predicted"/>
<dbReference type="Proteomes" id="UP000803884">
    <property type="component" value="Unassembled WGS sequence"/>
</dbReference>